<accession>A0A917DUA0</accession>
<dbReference type="Proteomes" id="UP000612349">
    <property type="component" value="Unassembled WGS sequence"/>
</dbReference>
<dbReference type="InterPro" id="IPR001647">
    <property type="entry name" value="HTH_TetR"/>
</dbReference>
<dbReference type="InterPro" id="IPR009057">
    <property type="entry name" value="Homeodomain-like_sf"/>
</dbReference>
<dbReference type="RefSeq" id="WP_066771711.1">
    <property type="nucleotide sequence ID" value="NZ_BMIP01000003.1"/>
</dbReference>
<dbReference type="PANTHER" id="PTHR30055:SF234">
    <property type="entry name" value="HTH-TYPE TRANSCRIPTIONAL REGULATOR BETI"/>
    <property type="match status" value="1"/>
</dbReference>
<evidence type="ECO:0000256" key="2">
    <source>
        <dbReference type="ARBA" id="ARBA00023125"/>
    </source>
</evidence>
<keyword evidence="2 4" id="KW-0238">DNA-binding</keyword>
<name>A0A917DUA0_9SPHN</name>
<dbReference type="InterPro" id="IPR015292">
    <property type="entry name" value="Tscrpt_reg_YbiH_C"/>
</dbReference>
<dbReference type="PROSITE" id="PS50977">
    <property type="entry name" value="HTH_TETR_2"/>
    <property type="match status" value="1"/>
</dbReference>
<feature type="DNA-binding region" description="H-T-H motif" evidence="4">
    <location>
        <begin position="22"/>
        <end position="41"/>
    </location>
</feature>
<dbReference type="InterPro" id="IPR050109">
    <property type="entry name" value="HTH-type_TetR-like_transc_reg"/>
</dbReference>
<dbReference type="Gene3D" id="1.10.357.10">
    <property type="entry name" value="Tetracycline Repressor, domain 2"/>
    <property type="match status" value="1"/>
</dbReference>
<dbReference type="OrthoDB" id="2356263at2"/>
<reference evidence="6" key="2">
    <citation type="submission" date="2020-09" db="EMBL/GenBank/DDBJ databases">
        <authorList>
            <person name="Sun Q."/>
            <person name="Zhou Y."/>
        </authorList>
    </citation>
    <scope>NUCLEOTIDE SEQUENCE</scope>
    <source>
        <strain evidence="6">CGMCC 1.15360</strain>
    </source>
</reference>
<evidence type="ECO:0000313" key="6">
    <source>
        <dbReference type="EMBL" id="GGD69466.1"/>
    </source>
</evidence>
<dbReference type="GO" id="GO:0000976">
    <property type="term" value="F:transcription cis-regulatory region binding"/>
    <property type="evidence" value="ECO:0007669"/>
    <property type="project" value="TreeGrafter"/>
</dbReference>
<dbReference type="Pfam" id="PF09209">
    <property type="entry name" value="CecR_C"/>
    <property type="match status" value="1"/>
</dbReference>
<dbReference type="InterPro" id="IPR036271">
    <property type="entry name" value="Tet_transcr_reg_TetR-rel_C_sf"/>
</dbReference>
<evidence type="ECO:0000313" key="7">
    <source>
        <dbReference type="Proteomes" id="UP000612349"/>
    </source>
</evidence>
<dbReference type="Pfam" id="PF00440">
    <property type="entry name" value="TetR_N"/>
    <property type="match status" value="1"/>
</dbReference>
<feature type="domain" description="HTH tetR-type" evidence="5">
    <location>
        <begin position="1"/>
        <end position="59"/>
    </location>
</feature>
<keyword evidence="7" id="KW-1185">Reference proteome</keyword>
<dbReference type="SUPFAM" id="SSF48498">
    <property type="entry name" value="Tetracyclin repressor-like, C-terminal domain"/>
    <property type="match status" value="1"/>
</dbReference>
<keyword evidence="3" id="KW-0804">Transcription</keyword>
<organism evidence="6 7">
    <name type="scientific">Croceicoccus mobilis</name>
    <dbReference type="NCBI Taxonomy" id="1703339"/>
    <lineage>
        <taxon>Bacteria</taxon>
        <taxon>Pseudomonadati</taxon>
        <taxon>Pseudomonadota</taxon>
        <taxon>Alphaproteobacteria</taxon>
        <taxon>Sphingomonadales</taxon>
        <taxon>Erythrobacteraceae</taxon>
        <taxon>Croceicoccus</taxon>
    </lineage>
</organism>
<evidence type="ECO:0000256" key="4">
    <source>
        <dbReference type="PROSITE-ProRule" id="PRU00335"/>
    </source>
</evidence>
<gene>
    <name evidence="6" type="ORF">GCM10010990_18730</name>
</gene>
<protein>
    <recommendedName>
        <fullName evidence="5">HTH tetR-type domain-containing protein</fullName>
    </recommendedName>
</protein>
<evidence type="ECO:0000256" key="1">
    <source>
        <dbReference type="ARBA" id="ARBA00023015"/>
    </source>
</evidence>
<dbReference type="SUPFAM" id="SSF46689">
    <property type="entry name" value="Homeodomain-like"/>
    <property type="match status" value="1"/>
</dbReference>
<reference evidence="6" key="1">
    <citation type="journal article" date="2014" name="Int. J. Syst. Evol. Microbiol.">
        <title>Complete genome sequence of Corynebacterium casei LMG S-19264T (=DSM 44701T), isolated from a smear-ripened cheese.</title>
        <authorList>
            <consortium name="US DOE Joint Genome Institute (JGI-PGF)"/>
            <person name="Walter F."/>
            <person name="Albersmeier A."/>
            <person name="Kalinowski J."/>
            <person name="Ruckert C."/>
        </authorList>
    </citation>
    <scope>NUCLEOTIDE SEQUENCE</scope>
    <source>
        <strain evidence="6">CGMCC 1.15360</strain>
    </source>
</reference>
<proteinExistence type="predicted"/>
<evidence type="ECO:0000256" key="3">
    <source>
        <dbReference type="ARBA" id="ARBA00023163"/>
    </source>
</evidence>
<dbReference type="Gene3D" id="1.10.10.60">
    <property type="entry name" value="Homeodomain-like"/>
    <property type="match status" value="1"/>
</dbReference>
<dbReference type="PANTHER" id="PTHR30055">
    <property type="entry name" value="HTH-TYPE TRANSCRIPTIONAL REGULATOR RUTR"/>
    <property type="match status" value="1"/>
</dbReference>
<comment type="caution">
    <text evidence="6">The sequence shown here is derived from an EMBL/GenBank/DDBJ whole genome shotgun (WGS) entry which is preliminary data.</text>
</comment>
<dbReference type="AlphaFoldDB" id="A0A917DUA0"/>
<dbReference type="GO" id="GO:0003700">
    <property type="term" value="F:DNA-binding transcription factor activity"/>
    <property type="evidence" value="ECO:0007669"/>
    <property type="project" value="TreeGrafter"/>
</dbReference>
<evidence type="ECO:0000259" key="5">
    <source>
        <dbReference type="PROSITE" id="PS50977"/>
    </source>
</evidence>
<sequence length="208" mass="22891">MKEKLLETATCHFSRLGFEGAATRAIAADANTAMSSITYHFGGKEGLYIACARHIAEHISARFDPILDSIGDPARQSRDQAVKALHALLEGFARIMLDPQSERWSGFIVREQQAPTKAFDELYSGMMNRVIETVVSLIRCARSDLSEPQARACAVALWGQAMTLRITRASVCRVMGVETLDTATARILIDQFHANTELVLTADMESSE</sequence>
<dbReference type="EMBL" id="BMIP01000003">
    <property type="protein sequence ID" value="GGD69466.1"/>
    <property type="molecule type" value="Genomic_DNA"/>
</dbReference>
<keyword evidence="1" id="KW-0805">Transcription regulation</keyword>